<reference evidence="2 3" key="1">
    <citation type="journal article" date="2018" name="IMA Fungus">
        <title>IMA Genome-F 10: Nine draft genome sequences of Claviceps purpurea s.lat., including C. arundinis, C. humidiphila, and C. cf. spartinae, pseudomolecules for the pitch canker pathogen Fusarium circinatum, draft genome of Davidsoniella eucalypti, Grosmannia galeiformis, Quambalaria eucalypti, and Teratosphaeria destructans.</title>
        <authorList>
            <person name="Wingfield B.D."/>
            <person name="Liu M."/>
            <person name="Nguyen H.D."/>
            <person name="Lane F.A."/>
            <person name="Morgan S.W."/>
            <person name="De Vos L."/>
            <person name="Wilken P.M."/>
            <person name="Duong T.A."/>
            <person name="Aylward J."/>
            <person name="Coetzee M.P."/>
            <person name="Dadej K."/>
            <person name="De Beer Z.W."/>
            <person name="Findlay W."/>
            <person name="Havenga M."/>
            <person name="Kolarik M."/>
            <person name="Menzies J.G."/>
            <person name="Naidoo K."/>
            <person name="Pochopski O."/>
            <person name="Shoukouhi P."/>
            <person name="Santana Q.C."/>
            <person name="Seifert K.A."/>
            <person name="Soal N."/>
            <person name="Steenkamp E.T."/>
            <person name="Tatham C.T."/>
            <person name="van der Nest M.A."/>
            <person name="Wingfield M.J."/>
        </authorList>
    </citation>
    <scope>NUCLEOTIDE SEQUENCE [LARGE SCALE GENOMIC DNA]</scope>
    <source>
        <strain evidence="2">CMW44962</strain>
    </source>
</reference>
<accession>A0A9W7T1E5</accession>
<gene>
    <name evidence="2" type="ORF">Tdes44962_MAKER06531</name>
</gene>
<sequence>MSKKGGIPDAWDDDFAEVADKPEVKNPPAEPAPKLTKAEKKRQHQEFQKQLWDSAENPSRNHWLEAQGVVPLKQEFKPPLQVLSRKPAPVIANRGDAITGMNNMSFQDDGDDSEEEARKKQEADMAERQRKAKEEREEKLRVYNEARERIFGTSRANSQGRDSNRRGRGGRGGSNRNSRPASKDTSPTRSPPVPGQLFDPNDLGRRMPKPTTPTQDAPARQPRGPESSGRGGFGFTMRGGRAPA</sequence>
<dbReference type="EMBL" id="RIBY02000047">
    <property type="protein sequence ID" value="KAH9845497.1"/>
    <property type="molecule type" value="Genomic_DNA"/>
</dbReference>
<proteinExistence type="predicted"/>
<evidence type="ECO:0000256" key="1">
    <source>
        <dbReference type="SAM" id="MobiDB-lite"/>
    </source>
</evidence>
<keyword evidence="3" id="KW-1185">Reference proteome</keyword>
<protein>
    <recommendedName>
        <fullName evidence="4">SUZ domain-containing protein</fullName>
    </recommendedName>
</protein>
<evidence type="ECO:0000313" key="3">
    <source>
        <dbReference type="Proteomes" id="UP001138500"/>
    </source>
</evidence>
<feature type="compositionally biased region" description="Low complexity" evidence="1">
    <location>
        <begin position="235"/>
        <end position="244"/>
    </location>
</feature>
<feature type="region of interest" description="Disordered" evidence="1">
    <location>
        <begin position="1"/>
        <end position="60"/>
    </location>
</feature>
<dbReference type="Proteomes" id="UP001138500">
    <property type="component" value="Unassembled WGS sequence"/>
</dbReference>
<evidence type="ECO:0000313" key="2">
    <source>
        <dbReference type="EMBL" id="KAH9845497.1"/>
    </source>
</evidence>
<organism evidence="2 3">
    <name type="scientific">Teratosphaeria destructans</name>
    <dbReference type="NCBI Taxonomy" id="418781"/>
    <lineage>
        <taxon>Eukaryota</taxon>
        <taxon>Fungi</taxon>
        <taxon>Dikarya</taxon>
        <taxon>Ascomycota</taxon>
        <taxon>Pezizomycotina</taxon>
        <taxon>Dothideomycetes</taxon>
        <taxon>Dothideomycetidae</taxon>
        <taxon>Mycosphaerellales</taxon>
        <taxon>Teratosphaeriaceae</taxon>
        <taxon>Teratosphaeria</taxon>
    </lineage>
</organism>
<comment type="caution">
    <text evidence="2">The sequence shown here is derived from an EMBL/GenBank/DDBJ whole genome shotgun (WGS) entry which is preliminary data.</text>
</comment>
<dbReference type="AlphaFoldDB" id="A0A9W7T1E5"/>
<reference evidence="2 3" key="2">
    <citation type="journal article" date="2021" name="Curr. Genet.">
        <title>Genetic response to nitrogen starvation in the aggressive Eucalyptus foliar pathogen Teratosphaeria destructans.</title>
        <authorList>
            <person name="Havenga M."/>
            <person name="Wingfield B.D."/>
            <person name="Wingfield M.J."/>
            <person name="Dreyer L.L."/>
            <person name="Roets F."/>
            <person name="Aylward J."/>
        </authorList>
    </citation>
    <scope>NUCLEOTIDE SEQUENCE [LARGE SCALE GENOMIC DNA]</scope>
    <source>
        <strain evidence="2">CMW44962</strain>
    </source>
</reference>
<name>A0A9W7T1E5_9PEZI</name>
<dbReference type="OrthoDB" id="5422283at2759"/>
<evidence type="ECO:0008006" key="4">
    <source>
        <dbReference type="Google" id="ProtNLM"/>
    </source>
</evidence>
<feature type="compositionally biased region" description="Basic and acidic residues" evidence="1">
    <location>
        <begin position="116"/>
        <end position="150"/>
    </location>
</feature>
<feature type="region of interest" description="Disordered" evidence="1">
    <location>
        <begin position="79"/>
        <end position="244"/>
    </location>
</feature>